<dbReference type="Proteomes" id="UP001146120">
    <property type="component" value="Unassembled WGS sequence"/>
</dbReference>
<dbReference type="EMBL" id="DAKRPA010000010">
    <property type="protein sequence ID" value="DBA04236.1"/>
    <property type="molecule type" value="Genomic_DNA"/>
</dbReference>
<protein>
    <submittedName>
        <fullName evidence="1">Uncharacterized protein</fullName>
    </submittedName>
</protein>
<comment type="caution">
    <text evidence="1">The sequence shown here is derived from an EMBL/GenBank/DDBJ whole genome shotgun (WGS) entry which is preliminary data.</text>
</comment>
<accession>A0AAV2ZD68</accession>
<reference evidence="1" key="2">
    <citation type="journal article" date="2023" name="Microbiol Resour">
        <title>Decontamination and Annotation of the Draft Genome Sequence of the Oomycete Lagenidium giganteum ARSEF 373.</title>
        <authorList>
            <person name="Morgan W.R."/>
            <person name="Tartar A."/>
        </authorList>
    </citation>
    <scope>NUCLEOTIDE SEQUENCE</scope>
    <source>
        <strain evidence="1">ARSEF 373</strain>
    </source>
</reference>
<evidence type="ECO:0000313" key="2">
    <source>
        <dbReference type="Proteomes" id="UP001146120"/>
    </source>
</evidence>
<sequence>MGFVSLCLGP</sequence>
<evidence type="ECO:0000313" key="1">
    <source>
        <dbReference type="EMBL" id="DBA04236.1"/>
    </source>
</evidence>
<reference evidence="1" key="1">
    <citation type="submission" date="2022-11" db="EMBL/GenBank/DDBJ databases">
        <authorList>
            <person name="Morgan W.R."/>
            <person name="Tartar A."/>
        </authorList>
    </citation>
    <scope>NUCLEOTIDE SEQUENCE</scope>
    <source>
        <strain evidence="1">ARSEF 373</strain>
    </source>
</reference>
<keyword evidence="2" id="KW-1185">Reference proteome</keyword>
<gene>
    <name evidence="1" type="ORF">N0F65_009471</name>
</gene>
<name>A0AAV2ZD68_9STRA</name>
<proteinExistence type="predicted"/>
<organism evidence="1 2">
    <name type="scientific">Lagenidium giganteum</name>
    <dbReference type="NCBI Taxonomy" id="4803"/>
    <lineage>
        <taxon>Eukaryota</taxon>
        <taxon>Sar</taxon>
        <taxon>Stramenopiles</taxon>
        <taxon>Oomycota</taxon>
        <taxon>Peronosporomycetes</taxon>
        <taxon>Pythiales</taxon>
        <taxon>Pythiaceae</taxon>
    </lineage>
</organism>